<evidence type="ECO:0000256" key="1">
    <source>
        <dbReference type="ARBA" id="ARBA00001933"/>
    </source>
</evidence>
<comment type="caution">
    <text evidence="7">The sequence shown here is derived from an EMBL/GenBank/DDBJ whole genome shotgun (WGS) entry which is preliminary data.</text>
</comment>
<feature type="domain" description="Tryptophan synthase beta chain-like PALP" evidence="6">
    <location>
        <begin position="18"/>
        <end position="286"/>
    </location>
</feature>
<dbReference type="InterPro" id="IPR036052">
    <property type="entry name" value="TrpB-like_PALP_sf"/>
</dbReference>
<reference evidence="7 8" key="1">
    <citation type="submission" date="2018-03" db="EMBL/GenBank/DDBJ databases">
        <title>Genomic Encyclopedia of Archaeal and Bacterial Type Strains, Phase II (KMG-II): from individual species to whole genera.</title>
        <authorList>
            <person name="Goeker M."/>
        </authorList>
    </citation>
    <scope>NUCLEOTIDE SEQUENCE [LARGE SCALE GENOMIC DNA]</scope>
    <source>
        <strain evidence="7 8">DSM 28057</strain>
    </source>
</reference>
<dbReference type="PANTHER" id="PTHR43780">
    <property type="entry name" value="1-AMINOCYCLOPROPANE-1-CARBOXYLATE DEAMINASE-RELATED"/>
    <property type="match status" value="1"/>
</dbReference>
<accession>A0A2P8E0P8</accession>
<evidence type="ECO:0000313" key="7">
    <source>
        <dbReference type="EMBL" id="PSL03056.1"/>
    </source>
</evidence>
<protein>
    <submittedName>
        <fullName evidence="7">1-aminocyclopropane-1-carboxylate deaminase</fullName>
    </submittedName>
</protein>
<evidence type="ECO:0000256" key="4">
    <source>
        <dbReference type="PIRSR" id="PIRSR006278-1"/>
    </source>
</evidence>
<comment type="similarity">
    <text evidence="2">Belongs to the ACC deaminase/D-cysteine desulfhydrase family.</text>
</comment>
<dbReference type="PIRSF" id="PIRSF006278">
    <property type="entry name" value="ACCD_DCysDesulf"/>
    <property type="match status" value="1"/>
</dbReference>
<dbReference type="Gene3D" id="3.40.50.1100">
    <property type="match status" value="2"/>
</dbReference>
<organism evidence="7 8">
    <name type="scientific">Cecembia rubra</name>
    <dbReference type="NCBI Taxonomy" id="1485585"/>
    <lineage>
        <taxon>Bacteria</taxon>
        <taxon>Pseudomonadati</taxon>
        <taxon>Bacteroidota</taxon>
        <taxon>Cytophagia</taxon>
        <taxon>Cytophagales</taxon>
        <taxon>Cyclobacteriaceae</taxon>
        <taxon>Cecembia</taxon>
    </lineage>
</organism>
<feature type="active site" description="Nucleophile" evidence="4">
    <location>
        <position position="67"/>
    </location>
</feature>
<dbReference type="AlphaFoldDB" id="A0A2P8E0P8"/>
<dbReference type="RefSeq" id="WP_106568055.1">
    <property type="nucleotide sequence ID" value="NZ_JAUVYL010000010.1"/>
</dbReference>
<gene>
    <name evidence="7" type="ORF">CLV48_108166</name>
</gene>
<name>A0A2P8E0P8_9BACT</name>
<dbReference type="Pfam" id="PF00291">
    <property type="entry name" value="PALP"/>
    <property type="match status" value="1"/>
</dbReference>
<dbReference type="OrthoDB" id="9801249at2"/>
<comment type="cofactor">
    <cofactor evidence="1">
        <name>pyridoxal 5'-phosphate</name>
        <dbReference type="ChEBI" id="CHEBI:597326"/>
    </cofactor>
</comment>
<feature type="modified residue" description="N6-(pyridoxal phosphate)lysine" evidence="5">
    <location>
        <position position="40"/>
    </location>
</feature>
<dbReference type="PANTHER" id="PTHR43780:SF2">
    <property type="entry name" value="1-AMINOCYCLOPROPANE-1-CARBOXYLATE DEAMINASE-RELATED"/>
    <property type="match status" value="1"/>
</dbReference>
<evidence type="ECO:0000313" key="8">
    <source>
        <dbReference type="Proteomes" id="UP000240708"/>
    </source>
</evidence>
<dbReference type="GO" id="GO:0019148">
    <property type="term" value="F:D-cysteine desulfhydrase activity"/>
    <property type="evidence" value="ECO:0007669"/>
    <property type="project" value="TreeGrafter"/>
</dbReference>
<evidence type="ECO:0000256" key="2">
    <source>
        <dbReference type="ARBA" id="ARBA00008639"/>
    </source>
</evidence>
<keyword evidence="3 5" id="KW-0663">Pyridoxal phosphate</keyword>
<keyword evidence="8" id="KW-1185">Reference proteome</keyword>
<evidence type="ECO:0000259" key="6">
    <source>
        <dbReference type="Pfam" id="PF00291"/>
    </source>
</evidence>
<proteinExistence type="inferred from homology"/>
<evidence type="ECO:0000256" key="3">
    <source>
        <dbReference type="ARBA" id="ARBA00022898"/>
    </source>
</evidence>
<dbReference type="SUPFAM" id="SSF53686">
    <property type="entry name" value="Tryptophan synthase beta subunit-like PLP-dependent enzymes"/>
    <property type="match status" value="1"/>
</dbReference>
<dbReference type="Proteomes" id="UP000240708">
    <property type="component" value="Unassembled WGS sequence"/>
</dbReference>
<dbReference type="EMBL" id="PYGF01000008">
    <property type="protein sequence ID" value="PSL03056.1"/>
    <property type="molecule type" value="Genomic_DNA"/>
</dbReference>
<evidence type="ECO:0000256" key="5">
    <source>
        <dbReference type="PIRSR" id="PIRSR006278-2"/>
    </source>
</evidence>
<sequence length="304" mass="33907">MLIPNSIETEILHHPLWEKKGIELSIKRLDQVHSMASGNKFFKLKYNLIQAQKLGKSTLLTFGGAYSNHIFATAAAAEYVGFKSIGIIRGEETLPLNPTLKAAQSHGMELQYLSRSVYRNKKEEAFIDNLKKQYGDFYLVPEGGTNALAIQGTAEILTEKDSKFSHICTSIGTGGTFSGLAKSIEPDQVLIGFSSLKGDFIHEEIRSLFSQFEIQTKGKIQILDQYHFGGYGKHNEGLLEFIRWFYQEFQIPLDPVYTGKMVYGLLDQIKNNLIPIGSKILVLHTGGIQGIAGFNQRFGLSLPL</sequence>
<dbReference type="InterPro" id="IPR027278">
    <property type="entry name" value="ACCD_DCysDesulf"/>
</dbReference>
<dbReference type="InterPro" id="IPR001926">
    <property type="entry name" value="TrpB-like_PALP"/>
</dbReference>